<evidence type="ECO:0000313" key="1">
    <source>
        <dbReference type="EMBL" id="EST12738.1"/>
    </source>
</evidence>
<reference evidence="1 2" key="1">
    <citation type="journal article" date="2013" name="Genome Announc.">
        <title>Genome Sequence of Sporolactobacillus laevolacticus DSM442, an Efficient Polymer-Grade D-Lactate Producer from Agricultural Waste Cottonseed as a Nitrogen Source.</title>
        <authorList>
            <person name="Wang H."/>
            <person name="Wang L."/>
            <person name="Ju J."/>
            <person name="Yu B."/>
            <person name="Ma Y."/>
        </authorList>
    </citation>
    <scope>NUCLEOTIDE SEQUENCE [LARGE SCALE GENOMIC DNA]</scope>
    <source>
        <strain evidence="1 2">DSM 442</strain>
    </source>
</reference>
<sequence>MNSCNVVTKVTKKALFINESAVIIKMLDRILVLTKPYEERENEKAKITVSAYE</sequence>
<name>V6IYZ6_9BACL</name>
<dbReference type="AlphaFoldDB" id="V6IYZ6"/>
<comment type="caution">
    <text evidence="1">The sequence shown here is derived from an EMBL/GenBank/DDBJ whole genome shotgun (WGS) entry which is preliminary data.</text>
</comment>
<gene>
    <name evidence="1" type="ORF">P343_05245</name>
</gene>
<proteinExistence type="predicted"/>
<organism evidence="1 2">
    <name type="scientific">Sporolactobacillus laevolacticus DSM 442</name>
    <dbReference type="NCBI Taxonomy" id="1395513"/>
    <lineage>
        <taxon>Bacteria</taxon>
        <taxon>Bacillati</taxon>
        <taxon>Bacillota</taxon>
        <taxon>Bacilli</taxon>
        <taxon>Bacillales</taxon>
        <taxon>Sporolactobacillaceae</taxon>
        <taxon>Sporolactobacillus</taxon>
    </lineage>
</organism>
<dbReference type="Proteomes" id="UP000018296">
    <property type="component" value="Unassembled WGS sequence"/>
</dbReference>
<keyword evidence="2" id="KW-1185">Reference proteome</keyword>
<accession>V6IYZ6</accession>
<dbReference type="STRING" id="1395513.P343_05245"/>
<dbReference type="EMBL" id="AWTC01000004">
    <property type="protein sequence ID" value="EST12738.1"/>
    <property type="molecule type" value="Genomic_DNA"/>
</dbReference>
<protein>
    <submittedName>
        <fullName evidence="1">Uncharacterized protein</fullName>
    </submittedName>
</protein>
<evidence type="ECO:0000313" key="2">
    <source>
        <dbReference type="Proteomes" id="UP000018296"/>
    </source>
</evidence>